<dbReference type="PANTHER" id="PTHR36194:SF1">
    <property type="entry name" value="S-LAYER-LIKE PROTEIN"/>
    <property type="match status" value="1"/>
</dbReference>
<dbReference type="EMBL" id="CP021081">
    <property type="protein sequence ID" value="ASN81207.1"/>
    <property type="molecule type" value="Genomic_DNA"/>
</dbReference>
<feature type="domain" description="DUF4384" evidence="3">
    <location>
        <begin position="59"/>
        <end position="138"/>
    </location>
</feature>
<organism evidence="4 5">
    <name type="scientific">Deinococcus ficus</name>
    <dbReference type="NCBI Taxonomy" id="317577"/>
    <lineage>
        <taxon>Bacteria</taxon>
        <taxon>Thermotogati</taxon>
        <taxon>Deinococcota</taxon>
        <taxon>Deinococci</taxon>
        <taxon>Deinococcales</taxon>
        <taxon>Deinococcaceae</taxon>
        <taxon>Deinococcus</taxon>
    </lineage>
</organism>
<keyword evidence="2" id="KW-0732">Signal</keyword>
<feature type="compositionally biased region" description="Pro residues" evidence="1">
    <location>
        <begin position="221"/>
        <end position="242"/>
    </location>
</feature>
<dbReference type="PANTHER" id="PTHR36194">
    <property type="entry name" value="S-LAYER-LIKE PROTEIN"/>
    <property type="match status" value="1"/>
</dbReference>
<evidence type="ECO:0000256" key="1">
    <source>
        <dbReference type="SAM" id="MobiDB-lite"/>
    </source>
</evidence>
<dbReference type="Pfam" id="PF14326">
    <property type="entry name" value="DUF4384"/>
    <property type="match status" value="1"/>
</dbReference>
<feature type="region of interest" description="Disordered" evidence="1">
    <location>
        <begin position="194"/>
        <end position="255"/>
    </location>
</feature>
<dbReference type="AlphaFoldDB" id="A0A221SX26"/>
<dbReference type="KEGG" id="dfc:DFI_09480"/>
<evidence type="ECO:0000259" key="3">
    <source>
        <dbReference type="Pfam" id="PF14326"/>
    </source>
</evidence>
<feature type="signal peptide" evidence="2">
    <location>
        <begin position="1"/>
        <end position="23"/>
    </location>
</feature>
<dbReference type="Proteomes" id="UP000259030">
    <property type="component" value="Chromosome"/>
</dbReference>
<feature type="chain" id="PRO_5011289877" evidence="2">
    <location>
        <begin position="24"/>
        <end position="434"/>
    </location>
</feature>
<proteinExistence type="predicted"/>
<gene>
    <name evidence="4" type="ORF">DFI_09480</name>
</gene>
<reference evidence="4 5" key="1">
    <citation type="submission" date="2017-05" db="EMBL/GenBank/DDBJ databases">
        <title>The complete genome sequence of Deinococcus ficus isolated from the rhizosphere of the Ficus religiosa L. in Taiwan.</title>
        <authorList>
            <person name="Wu K.-M."/>
            <person name="Liao T.-L."/>
            <person name="Liu Y.-M."/>
            <person name="Young C.-C."/>
            <person name="Tsai S.-F."/>
        </authorList>
    </citation>
    <scope>NUCLEOTIDE SEQUENCE [LARGE SCALE GENOMIC DNA]</scope>
    <source>
        <strain evidence="4 5">CC-FR2-10</strain>
    </source>
</reference>
<evidence type="ECO:0000256" key="2">
    <source>
        <dbReference type="SAM" id="SignalP"/>
    </source>
</evidence>
<keyword evidence="5" id="KW-1185">Reference proteome</keyword>
<evidence type="ECO:0000313" key="5">
    <source>
        <dbReference type="Proteomes" id="UP000259030"/>
    </source>
</evidence>
<protein>
    <submittedName>
        <fullName evidence="4">S-layer protein</fullName>
    </submittedName>
</protein>
<accession>A0A221SX26</accession>
<dbReference type="InterPro" id="IPR025493">
    <property type="entry name" value="DUF4384"/>
</dbReference>
<name>A0A221SX26_9DEIO</name>
<dbReference type="STRING" id="317577.GCA_000419625_02017"/>
<evidence type="ECO:0000313" key="4">
    <source>
        <dbReference type="EMBL" id="ASN81207.1"/>
    </source>
</evidence>
<sequence>MNPSKPVMTLTALLGLAASVAQASPAKITAQSIIVNPVETKLNVEVWVNKDATGKANPTYRKGEQLSIGVKTNQDAYVYLFNVNANGSIDLFFPNKFEESNFMQAGVTRVFPTQNAKYSFTVGGPNGQDKVLALASTKELNLDDIARFAGDQGFADVKVSGQENLARALSIVVNPLPADGWTTDVALFKIGAGQATTPAPKPKPGSTGTVTYTPGVGAQPAPAPTQPAPAPTQPTPTQPAPSQPNAQIKPGERQDGTFDSAMVEAYDRLKGPESLGTPTGYVTPWADGWWQRFKGVAAYGDAVLVHANGSSRSYAVHGRLLERYLALAKAESNGARPPSRLGWAAGDEKVIPKNPYGTPGLYGFFQNGALYGTEKYGTFWLQGPVLKTYQGLGGSGSFLGFPTRDQYLLNGAWAADFEGGSIRTVNGVPKVYRK</sequence>
<dbReference type="RefSeq" id="WP_027462925.1">
    <property type="nucleotide sequence ID" value="NZ_CP021081.1"/>
</dbReference>